<proteinExistence type="predicted"/>
<accession>A0A0L7LHW4</accession>
<gene>
    <name evidence="1" type="ORF">OBRU01_02065</name>
</gene>
<reference evidence="1 2" key="1">
    <citation type="journal article" date="2015" name="Genome Biol. Evol.">
        <title>The genome of winter moth (Operophtera brumata) provides a genomic perspective on sexual dimorphism and phenology.</title>
        <authorList>
            <person name="Derks M.F."/>
            <person name="Smit S."/>
            <person name="Salis L."/>
            <person name="Schijlen E."/>
            <person name="Bossers A."/>
            <person name="Mateman C."/>
            <person name="Pijl A.S."/>
            <person name="de Ridder D."/>
            <person name="Groenen M.A."/>
            <person name="Visser M.E."/>
            <person name="Megens H.J."/>
        </authorList>
    </citation>
    <scope>NUCLEOTIDE SEQUENCE [LARGE SCALE GENOMIC DNA]</scope>
    <source>
        <strain evidence="1">WM2013NL</strain>
        <tissue evidence="1">Head and thorax</tissue>
    </source>
</reference>
<dbReference type="Proteomes" id="UP000037510">
    <property type="component" value="Unassembled WGS sequence"/>
</dbReference>
<evidence type="ECO:0000313" key="1">
    <source>
        <dbReference type="EMBL" id="KOB74806.1"/>
    </source>
</evidence>
<dbReference type="PANTHER" id="PTHR47326:SF1">
    <property type="entry name" value="HTH PSQ-TYPE DOMAIN-CONTAINING PROTEIN"/>
    <property type="match status" value="1"/>
</dbReference>
<keyword evidence="2" id="KW-1185">Reference proteome</keyword>
<evidence type="ECO:0000313" key="2">
    <source>
        <dbReference type="Proteomes" id="UP000037510"/>
    </source>
</evidence>
<dbReference type="EMBL" id="JTDY01001123">
    <property type="protein sequence ID" value="KOB74806.1"/>
    <property type="molecule type" value="Genomic_DNA"/>
</dbReference>
<dbReference type="Gene3D" id="3.30.420.10">
    <property type="entry name" value="Ribonuclease H-like superfamily/Ribonuclease H"/>
    <property type="match status" value="1"/>
</dbReference>
<dbReference type="PANTHER" id="PTHR47326">
    <property type="entry name" value="TRANSPOSABLE ELEMENT TC3 TRANSPOSASE-LIKE PROTEIN"/>
    <property type="match status" value="1"/>
</dbReference>
<dbReference type="InterPro" id="IPR036397">
    <property type="entry name" value="RNaseH_sf"/>
</dbReference>
<comment type="caution">
    <text evidence="1">The sequence shown here is derived from an EMBL/GenBank/DDBJ whole genome shotgun (WGS) entry which is preliminary data.</text>
</comment>
<sequence length="137" mass="16081">MRTMVNTMLDDIPLAALRELWFQQDGAPPHYSRAVREYLTEEFGNHWNGRGGPIAWPPRLPVLTPMDFFLWSEIKRLVYVSEPTSAQEFKQRIIDAFDKVKRQDVLISLKNYLHVFSRARVCISEEGGHFEQLLKYL</sequence>
<dbReference type="STRING" id="104452.A0A0L7LHW4"/>
<organism evidence="1 2">
    <name type="scientific">Operophtera brumata</name>
    <name type="common">Winter moth</name>
    <name type="synonym">Phalaena brumata</name>
    <dbReference type="NCBI Taxonomy" id="104452"/>
    <lineage>
        <taxon>Eukaryota</taxon>
        <taxon>Metazoa</taxon>
        <taxon>Ecdysozoa</taxon>
        <taxon>Arthropoda</taxon>
        <taxon>Hexapoda</taxon>
        <taxon>Insecta</taxon>
        <taxon>Pterygota</taxon>
        <taxon>Neoptera</taxon>
        <taxon>Endopterygota</taxon>
        <taxon>Lepidoptera</taxon>
        <taxon>Glossata</taxon>
        <taxon>Ditrysia</taxon>
        <taxon>Geometroidea</taxon>
        <taxon>Geometridae</taxon>
        <taxon>Larentiinae</taxon>
        <taxon>Operophtera</taxon>
    </lineage>
</organism>
<name>A0A0L7LHW4_OPEBR</name>
<dbReference type="AlphaFoldDB" id="A0A0L7LHW4"/>
<dbReference type="GO" id="GO:0003676">
    <property type="term" value="F:nucleic acid binding"/>
    <property type="evidence" value="ECO:0007669"/>
    <property type="project" value="InterPro"/>
</dbReference>
<protein>
    <submittedName>
        <fullName evidence="1">Transposable element Tc3 transposase</fullName>
    </submittedName>
</protein>